<organism evidence="2 3">
    <name type="scientific">Erythrobacter aureus</name>
    <dbReference type="NCBI Taxonomy" id="2182384"/>
    <lineage>
        <taxon>Bacteria</taxon>
        <taxon>Pseudomonadati</taxon>
        <taxon>Pseudomonadota</taxon>
        <taxon>Alphaproteobacteria</taxon>
        <taxon>Sphingomonadales</taxon>
        <taxon>Erythrobacteraceae</taxon>
        <taxon>Erythrobacter/Porphyrobacter group</taxon>
        <taxon>Erythrobacter</taxon>
    </lineage>
</organism>
<evidence type="ECO:0000313" key="2">
    <source>
        <dbReference type="EMBL" id="AXK42760.1"/>
    </source>
</evidence>
<dbReference type="AlphaFoldDB" id="A0A345YFQ8"/>
<keyword evidence="3" id="KW-1185">Reference proteome</keyword>
<evidence type="ECO:0000256" key="1">
    <source>
        <dbReference type="SAM" id="MobiDB-lite"/>
    </source>
</evidence>
<proteinExistence type="predicted"/>
<sequence length="149" mass="16059">MFAIEGQANPASFIKELGSKGYAVELIELELAQFNEYRNCDPINLPDNIRSKIESADLVIFYLSEAFLDDDGFEGLAQCAAGAGADILGVWPSGVGVQELPKTITDFGASVVSEDSAKLDSALSGEEDQWELPDQSPAESADKEHQKKC</sequence>
<gene>
    <name evidence="2" type="ORF">DVR09_10845</name>
</gene>
<feature type="region of interest" description="Disordered" evidence="1">
    <location>
        <begin position="118"/>
        <end position="149"/>
    </location>
</feature>
<evidence type="ECO:0000313" key="3">
    <source>
        <dbReference type="Proteomes" id="UP000254508"/>
    </source>
</evidence>
<protein>
    <submittedName>
        <fullName evidence="2">Uncharacterized protein</fullName>
    </submittedName>
</protein>
<dbReference type="Proteomes" id="UP000254508">
    <property type="component" value="Chromosome"/>
</dbReference>
<feature type="compositionally biased region" description="Basic and acidic residues" evidence="1">
    <location>
        <begin position="140"/>
        <end position="149"/>
    </location>
</feature>
<accession>A0A345YFQ8</accession>
<dbReference type="EMBL" id="CP031357">
    <property type="protein sequence ID" value="AXK42760.1"/>
    <property type="molecule type" value="Genomic_DNA"/>
</dbReference>
<reference evidence="3" key="1">
    <citation type="submission" date="2018-07" db="EMBL/GenBank/DDBJ databases">
        <title>Genome sequence of Erythrobacter strain YH-07, an antagonistic bacterium isolated from Yellow Sea.</title>
        <authorList>
            <person name="Tang T."/>
            <person name="Liu Q."/>
            <person name="Sun X."/>
        </authorList>
    </citation>
    <scope>NUCLEOTIDE SEQUENCE [LARGE SCALE GENOMIC DNA]</scope>
    <source>
        <strain evidence="3">YH-07</strain>
    </source>
</reference>
<name>A0A345YFQ8_9SPHN</name>
<dbReference type="KEGG" id="err:DVR09_10845"/>